<name>A0A212FFV4_DANPL</name>
<dbReference type="InterPro" id="IPR009003">
    <property type="entry name" value="Peptidase_S1_PA"/>
</dbReference>
<feature type="non-terminal residue" evidence="10">
    <location>
        <position position="1"/>
    </location>
</feature>
<comment type="subcellular location">
    <subcellularLocation>
        <location evidence="1">Secreted</location>
        <location evidence="1">Extracellular space</location>
    </subcellularLocation>
</comment>
<sequence length="358" mass="39885">DDKCKPNLEINDGTCKLITDCEVARSSIKSNRRHPFATCGYSGFNEIVCCPDEQKVMVVASIRKYPEKYPNIVKFADNFGDENNRSFVVADRACEEITKNRLPPLGLQIINGVEASLGEFPHMVALGYGGPDVYEFNCGASLLSELYALTAAHCVDTLNQIKPTIARMGVVELDEQTFNPNTDHRIADILIHPGYSRRTKYHDLSLVRLERPVQFDPFLSPICLHTRFQDPFESLTVTGWGTTSSSRLTRSTTLMKADVTVVSRSECNKSFINWPKLPRGIIDGQICAGDTRSDTCYGDSGGPMQYPNDYDGQYRLVGVTSFGRGCGTAMPGVYTRVAYYINWIENIVWPAGLNTWTS</sequence>
<dbReference type="InterPro" id="IPR001314">
    <property type="entry name" value="Peptidase_S1A"/>
</dbReference>
<dbReference type="InterPro" id="IPR033116">
    <property type="entry name" value="TRYPSIN_SER"/>
</dbReference>
<dbReference type="SMART" id="SM00020">
    <property type="entry name" value="Tryp_SPc"/>
    <property type="match status" value="1"/>
</dbReference>
<dbReference type="SUPFAM" id="SSF50494">
    <property type="entry name" value="Trypsin-like serine proteases"/>
    <property type="match status" value="1"/>
</dbReference>
<keyword evidence="4" id="KW-1199">Hemostasis impairing toxin</keyword>
<keyword evidence="3" id="KW-1015">Disulfide bond</keyword>
<dbReference type="InterPro" id="IPR043504">
    <property type="entry name" value="Peptidase_S1_PA_chymotrypsin"/>
</dbReference>
<dbReference type="KEGG" id="dpl:KGM_201679B"/>
<accession>A0A212FFV4</accession>
<reference evidence="10 11" key="1">
    <citation type="journal article" date="2011" name="Cell">
        <title>The monarch butterfly genome yields insights into long-distance migration.</title>
        <authorList>
            <person name="Zhan S."/>
            <person name="Merlin C."/>
            <person name="Boore J.L."/>
            <person name="Reppert S.M."/>
        </authorList>
    </citation>
    <scope>NUCLEOTIDE SEQUENCE [LARGE SCALE GENOMIC DNA]</scope>
    <source>
        <strain evidence="10">F-2</strain>
    </source>
</reference>
<dbReference type="PRINTS" id="PR00722">
    <property type="entry name" value="CHYMOTRYPSIN"/>
</dbReference>
<dbReference type="PROSITE" id="PS00134">
    <property type="entry name" value="TRYPSIN_HIS"/>
    <property type="match status" value="1"/>
</dbReference>
<evidence type="ECO:0000259" key="9">
    <source>
        <dbReference type="PROSITE" id="PS50240"/>
    </source>
</evidence>
<dbReference type="FunFam" id="2.40.10.10:FF:000002">
    <property type="entry name" value="Transmembrane protease serine"/>
    <property type="match status" value="1"/>
</dbReference>
<dbReference type="EMBL" id="AGBW02008764">
    <property type="protein sequence ID" value="OWR52603.1"/>
    <property type="molecule type" value="Genomic_DNA"/>
</dbReference>
<evidence type="ECO:0000256" key="6">
    <source>
        <dbReference type="ARBA" id="ARBA00055534"/>
    </source>
</evidence>
<dbReference type="GO" id="GO:0006508">
    <property type="term" value="P:proteolysis"/>
    <property type="evidence" value="ECO:0007669"/>
    <property type="project" value="UniProtKB-KW"/>
</dbReference>
<keyword evidence="8" id="KW-0720">Serine protease</keyword>
<dbReference type="InterPro" id="IPR051487">
    <property type="entry name" value="Ser/Thr_Proteases_Immune/Dev"/>
</dbReference>
<evidence type="ECO:0000256" key="8">
    <source>
        <dbReference type="RuleBase" id="RU363034"/>
    </source>
</evidence>
<evidence type="ECO:0000313" key="11">
    <source>
        <dbReference type="Proteomes" id="UP000007151"/>
    </source>
</evidence>
<dbReference type="FunFam" id="2.40.10.10:FF:000068">
    <property type="entry name" value="transmembrane protease serine 2"/>
    <property type="match status" value="1"/>
</dbReference>
<dbReference type="GO" id="GO:0005576">
    <property type="term" value="C:extracellular region"/>
    <property type="evidence" value="ECO:0007669"/>
    <property type="project" value="UniProtKB-SubCell"/>
</dbReference>
<protein>
    <submittedName>
        <fullName evidence="10">KRR1 small subunit processome component protein</fullName>
    </submittedName>
</protein>
<dbReference type="AlphaFoldDB" id="A0A212FFV4"/>
<dbReference type="GO" id="GO:0090729">
    <property type="term" value="F:toxin activity"/>
    <property type="evidence" value="ECO:0007669"/>
    <property type="project" value="UniProtKB-KW"/>
</dbReference>
<keyword evidence="8" id="KW-0645">Protease</keyword>
<evidence type="ECO:0000256" key="4">
    <source>
        <dbReference type="ARBA" id="ARBA00023240"/>
    </source>
</evidence>
<dbReference type="InParanoid" id="A0A212FFV4"/>
<evidence type="ECO:0000256" key="7">
    <source>
        <dbReference type="ARBA" id="ARBA00084094"/>
    </source>
</evidence>
<dbReference type="FunCoup" id="A0A212FFV4">
    <property type="interactions" value="37"/>
</dbReference>
<evidence type="ECO:0000256" key="3">
    <source>
        <dbReference type="ARBA" id="ARBA00023157"/>
    </source>
</evidence>
<dbReference type="InterPro" id="IPR001254">
    <property type="entry name" value="Trypsin_dom"/>
</dbReference>
<comment type="function">
    <text evidence="6">Fibrinolytic activity; shows preferential cleavage of Arg-Gly bonds in all three fibrinogen chains. Contact with the caterpillars causes severe bleeding, due the anticoagulant effect of the protein.</text>
</comment>
<dbReference type="STRING" id="278856.A0A212FFV4"/>
<keyword evidence="7" id="KW-1205">Fibrinolytic toxin</keyword>
<dbReference type="Pfam" id="PF00089">
    <property type="entry name" value="Trypsin"/>
    <property type="match status" value="1"/>
</dbReference>
<evidence type="ECO:0000256" key="5">
    <source>
        <dbReference type="ARBA" id="ARBA00024195"/>
    </source>
</evidence>
<evidence type="ECO:0000256" key="2">
    <source>
        <dbReference type="ARBA" id="ARBA00022656"/>
    </source>
</evidence>
<dbReference type="PROSITE" id="PS00135">
    <property type="entry name" value="TRYPSIN_SER"/>
    <property type="match status" value="1"/>
</dbReference>
<proteinExistence type="inferred from homology"/>
<dbReference type="Proteomes" id="UP000007151">
    <property type="component" value="Unassembled WGS sequence"/>
</dbReference>
<gene>
    <name evidence="10" type="ORF">KGM_201679B</name>
</gene>
<keyword evidence="11" id="KW-1185">Reference proteome</keyword>
<comment type="caution">
    <text evidence="10">The sequence shown here is derived from an EMBL/GenBank/DDBJ whole genome shotgun (WGS) entry which is preliminary data.</text>
</comment>
<evidence type="ECO:0000256" key="1">
    <source>
        <dbReference type="ARBA" id="ARBA00004239"/>
    </source>
</evidence>
<comment type="similarity">
    <text evidence="5">Belongs to the peptidase S1 family. CLIP subfamily.</text>
</comment>
<dbReference type="InterPro" id="IPR018114">
    <property type="entry name" value="TRYPSIN_HIS"/>
</dbReference>
<dbReference type="PANTHER" id="PTHR24256">
    <property type="entry name" value="TRYPTASE-RELATED"/>
    <property type="match status" value="1"/>
</dbReference>
<keyword evidence="8" id="KW-0378">Hydrolase</keyword>
<dbReference type="Gene3D" id="2.40.10.10">
    <property type="entry name" value="Trypsin-like serine proteases"/>
    <property type="match status" value="2"/>
</dbReference>
<dbReference type="PROSITE" id="PS50240">
    <property type="entry name" value="TRYPSIN_DOM"/>
    <property type="match status" value="1"/>
</dbReference>
<dbReference type="GO" id="GO:0004252">
    <property type="term" value="F:serine-type endopeptidase activity"/>
    <property type="evidence" value="ECO:0007669"/>
    <property type="project" value="InterPro"/>
</dbReference>
<dbReference type="eggNOG" id="KOG3627">
    <property type="taxonomic scope" value="Eukaryota"/>
</dbReference>
<evidence type="ECO:0000313" key="10">
    <source>
        <dbReference type="EMBL" id="OWR52603.1"/>
    </source>
</evidence>
<dbReference type="CDD" id="cd00190">
    <property type="entry name" value="Tryp_SPc"/>
    <property type="match status" value="1"/>
</dbReference>
<keyword evidence="2" id="KW-0800">Toxin</keyword>
<organism evidence="10 11">
    <name type="scientific">Danaus plexippus plexippus</name>
    <dbReference type="NCBI Taxonomy" id="278856"/>
    <lineage>
        <taxon>Eukaryota</taxon>
        <taxon>Metazoa</taxon>
        <taxon>Ecdysozoa</taxon>
        <taxon>Arthropoda</taxon>
        <taxon>Hexapoda</taxon>
        <taxon>Insecta</taxon>
        <taxon>Pterygota</taxon>
        <taxon>Neoptera</taxon>
        <taxon>Endopterygota</taxon>
        <taxon>Lepidoptera</taxon>
        <taxon>Glossata</taxon>
        <taxon>Ditrysia</taxon>
        <taxon>Papilionoidea</taxon>
        <taxon>Nymphalidae</taxon>
        <taxon>Danainae</taxon>
        <taxon>Danaini</taxon>
        <taxon>Danaina</taxon>
        <taxon>Danaus</taxon>
        <taxon>Danaus</taxon>
    </lineage>
</organism>
<feature type="domain" description="Peptidase S1" evidence="9">
    <location>
        <begin position="109"/>
        <end position="349"/>
    </location>
</feature>